<dbReference type="AlphaFoldDB" id="A0A176S417"/>
<dbReference type="CDD" id="cd19543">
    <property type="entry name" value="DCL_NRPS"/>
    <property type="match status" value="1"/>
</dbReference>
<dbReference type="PANTHER" id="PTHR45398:SF1">
    <property type="entry name" value="ENZYME, PUTATIVE (JCVI)-RELATED"/>
    <property type="match status" value="1"/>
</dbReference>
<evidence type="ECO:0000313" key="3">
    <source>
        <dbReference type="Proteomes" id="UP000076962"/>
    </source>
</evidence>
<feature type="domain" description="Condensation" evidence="1">
    <location>
        <begin position="14"/>
        <end position="374"/>
    </location>
</feature>
<sequence length="380" mass="44027">MSFASAIIARRVAIYPKQMNYRIEGQLDIHLVEEAWNYLFKRHEILRTLFVYQNIERPLQIVLKERRIDFKYIRQLDKGTDPFLANLMEADRNRPFNLSKDVLMRIALIQSGDSEYHLLWTFHHILLDGWCLGILYSEFLEVYQALKTGKLPQLPLTKPYSDYLKWLALQDRENSGKYWRDYLSSYQKMAKIPAYLPAHQKEGLAKVNSYLFELPEDITAALQKKASKHNVTLNTVLQSLWAILLSLYNDTDDVVFGVAVAGRPEEIEGIEQMVGLFMNTIPVRINAKGELTFSQLLQAVQKNAISSKEHAYYPLSEIQAKSPLKQGLFDHILVYENYPIDNVLKASEKCPEFKVSAPDLYREINYDLGILINPSKKVDF</sequence>
<evidence type="ECO:0000259" key="1">
    <source>
        <dbReference type="Pfam" id="PF00668"/>
    </source>
</evidence>
<dbReference type="InterPro" id="IPR023213">
    <property type="entry name" value="CAT-like_dom_sf"/>
</dbReference>
<dbReference type="Gene3D" id="3.30.559.10">
    <property type="entry name" value="Chloramphenicol acetyltransferase-like domain"/>
    <property type="match status" value="1"/>
</dbReference>
<dbReference type="EMBL" id="LUTY01000728">
    <property type="protein sequence ID" value="OAD22813.1"/>
    <property type="molecule type" value="Genomic_DNA"/>
</dbReference>
<protein>
    <submittedName>
        <fullName evidence="2">Condensation domain protein</fullName>
    </submittedName>
</protein>
<dbReference type="GO" id="GO:0003824">
    <property type="term" value="F:catalytic activity"/>
    <property type="evidence" value="ECO:0007669"/>
    <property type="project" value="InterPro"/>
</dbReference>
<dbReference type="PANTHER" id="PTHR45398">
    <property type="match status" value="1"/>
</dbReference>
<dbReference type="Gene3D" id="3.30.559.30">
    <property type="entry name" value="Nonribosomal peptide synthetase, condensation domain"/>
    <property type="match status" value="1"/>
</dbReference>
<dbReference type="SUPFAM" id="SSF52777">
    <property type="entry name" value="CoA-dependent acyltransferases"/>
    <property type="match status" value="2"/>
</dbReference>
<keyword evidence="3" id="KW-1185">Reference proteome</keyword>
<accession>A0A176S417</accession>
<reference evidence="2 3" key="1">
    <citation type="submission" date="2016-05" db="EMBL/GenBank/DDBJ databases">
        <title>Single-cell genome of chain-forming Candidatus Thiomargarita nelsonii and comparison to other large sulfur-oxidizing bacteria.</title>
        <authorList>
            <person name="Winkel M."/>
            <person name="Salman V."/>
            <person name="Woyke T."/>
            <person name="Schulz-Vogt H."/>
            <person name="Richter M."/>
            <person name="Flood B."/>
            <person name="Bailey J."/>
            <person name="Amann R."/>
            <person name="Mussmann M."/>
        </authorList>
    </citation>
    <scope>NUCLEOTIDE SEQUENCE [LARGE SCALE GENOMIC DNA]</scope>
    <source>
        <strain evidence="2 3">THI036</strain>
    </source>
</reference>
<evidence type="ECO:0000313" key="2">
    <source>
        <dbReference type="EMBL" id="OAD22813.1"/>
    </source>
</evidence>
<dbReference type="PATRIC" id="fig|1003181.4.peg.1935"/>
<proteinExistence type="predicted"/>
<dbReference type="Proteomes" id="UP000076962">
    <property type="component" value="Unassembled WGS sequence"/>
</dbReference>
<name>A0A176S417_9GAMM</name>
<feature type="non-terminal residue" evidence="2">
    <location>
        <position position="380"/>
    </location>
</feature>
<gene>
    <name evidence="2" type="ORF">THIOM_001372</name>
</gene>
<comment type="caution">
    <text evidence="2">The sequence shown here is derived from an EMBL/GenBank/DDBJ whole genome shotgun (WGS) entry which is preliminary data.</text>
</comment>
<dbReference type="Pfam" id="PF00668">
    <property type="entry name" value="Condensation"/>
    <property type="match status" value="1"/>
</dbReference>
<organism evidence="2 3">
    <name type="scientific">Candidatus Thiomargarita nelsonii</name>
    <dbReference type="NCBI Taxonomy" id="1003181"/>
    <lineage>
        <taxon>Bacteria</taxon>
        <taxon>Pseudomonadati</taxon>
        <taxon>Pseudomonadota</taxon>
        <taxon>Gammaproteobacteria</taxon>
        <taxon>Thiotrichales</taxon>
        <taxon>Thiotrichaceae</taxon>
        <taxon>Thiomargarita</taxon>
    </lineage>
</organism>
<dbReference type="InterPro" id="IPR001242">
    <property type="entry name" value="Condensation_dom"/>
</dbReference>